<proteinExistence type="predicted"/>
<dbReference type="EMBL" id="RJVU01007007">
    <property type="protein sequence ID" value="ROL54342.1"/>
    <property type="molecule type" value="Genomic_DNA"/>
</dbReference>
<dbReference type="AlphaFoldDB" id="A0A3N0Z7R4"/>
<evidence type="ECO:0000313" key="3">
    <source>
        <dbReference type="Proteomes" id="UP000281406"/>
    </source>
</evidence>
<reference evidence="2 3" key="1">
    <citation type="submission" date="2018-10" db="EMBL/GenBank/DDBJ databases">
        <title>Genome assembly for a Yunnan-Guizhou Plateau 3E fish, Anabarilius grahami (Regan), and its evolutionary and genetic applications.</title>
        <authorList>
            <person name="Jiang W."/>
        </authorList>
    </citation>
    <scope>NUCLEOTIDE SEQUENCE [LARGE SCALE GENOMIC DNA]</scope>
    <source>
        <strain evidence="2">AG-KIZ</strain>
        <tissue evidence="2">Muscle</tissue>
    </source>
</reference>
<gene>
    <name evidence="2" type="ORF">DPX16_10765</name>
</gene>
<protein>
    <submittedName>
        <fullName evidence="2">Uncharacterized protein</fullName>
    </submittedName>
</protein>
<evidence type="ECO:0000313" key="2">
    <source>
        <dbReference type="EMBL" id="ROL54342.1"/>
    </source>
</evidence>
<accession>A0A3N0Z7R4</accession>
<sequence length="126" mass="14530">MQRLRRAETVACKVVTSWVAQGCNGYQRPGIIQPRKQGKRRQSRDPRTRNLLYNNFTPNGQSMRRLRHAETVACKVVTSWVAQGCNGYQRPGIIQPRKQGKRRQSRDPRTRVRQTENTTPGQPTTN</sequence>
<keyword evidence="3" id="KW-1185">Reference proteome</keyword>
<dbReference type="Proteomes" id="UP000281406">
    <property type="component" value="Unassembled WGS sequence"/>
</dbReference>
<comment type="caution">
    <text evidence="2">The sequence shown here is derived from an EMBL/GenBank/DDBJ whole genome shotgun (WGS) entry which is preliminary data.</text>
</comment>
<name>A0A3N0Z7R4_ANAGA</name>
<feature type="region of interest" description="Disordered" evidence="1">
    <location>
        <begin position="26"/>
        <end position="59"/>
    </location>
</feature>
<feature type="compositionally biased region" description="Basic and acidic residues" evidence="1">
    <location>
        <begin position="105"/>
        <end position="114"/>
    </location>
</feature>
<organism evidence="2 3">
    <name type="scientific">Anabarilius grahami</name>
    <name type="common">Kanglang fish</name>
    <name type="synonym">Barilius grahami</name>
    <dbReference type="NCBI Taxonomy" id="495550"/>
    <lineage>
        <taxon>Eukaryota</taxon>
        <taxon>Metazoa</taxon>
        <taxon>Chordata</taxon>
        <taxon>Craniata</taxon>
        <taxon>Vertebrata</taxon>
        <taxon>Euteleostomi</taxon>
        <taxon>Actinopterygii</taxon>
        <taxon>Neopterygii</taxon>
        <taxon>Teleostei</taxon>
        <taxon>Ostariophysi</taxon>
        <taxon>Cypriniformes</taxon>
        <taxon>Xenocyprididae</taxon>
        <taxon>Xenocypridinae</taxon>
        <taxon>Xenocypridinae incertae sedis</taxon>
        <taxon>Anabarilius</taxon>
    </lineage>
</organism>
<evidence type="ECO:0000256" key="1">
    <source>
        <dbReference type="SAM" id="MobiDB-lite"/>
    </source>
</evidence>
<feature type="region of interest" description="Disordered" evidence="1">
    <location>
        <begin position="86"/>
        <end position="126"/>
    </location>
</feature>
<feature type="compositionally biased region" description="Polar residues" evidence="1">
    <location>
        <begin position="115"/>
        <end position="126"/>
    </location>
</feature>